<dbReference type="PROSITE" id="PS50222">
    <property type="entry name" value="EF_HAND_2"/>
    <property type="match status" value="2"/>
</dbReference>
<dbReference type="InterPro" id="IPR018247">
    <property type="entry name" value="EF_Hand_1_Ca_BS"/>
</dbReference>
<comment type="caution">
    <text evidence="5">The sequence shown here is derived from an EMBL/GenBank/DDBJ whole genome shotgun (WGS) entry which is preliminary data.</text>
</comment>
<keyword evidence="3" id="KW-0732">Signal</keyword>
<accession>A0AAD2C9W6</accession>
<evidence type="ECO:0000313" key="6">
    <source>
        <dbReference type="Proteomes" id="UP001295423"/>
    </source>
</evidence>
<feature type="domain" description="EF-hand" evidence="4">
    <location>
        <begin position="280"/>
        <end position="309"/>
    </location>
</feature>
<evidence type="ECO:0000259" key="4">
    <source>
        <dbReference type="PROSITE" id="PS50222"/>
    </source>
</evidence>
<sequence>MNSQTAVILRTVAVMLMHAISCANAFSIMPTSFHWGGGLASLLRARNMEATALIKPSRVMIRRMTSVEDDEEDEDELAEDPYEALAASEFLDTTSNETATEAYASSITRRNADLSETKLDWGGAIGKLRQRVEDVESGLSKQPSQALFRIMSEKQPNMLIGEFVQSADPKTVQAMSGAVGSLLGGLATPSSGIETVVKASGDKIGSLCFQLQMTGYMFRNAEYVLALKDVLNLQGKRSLKDYKDAFDKLDKDNSGFIEVTEIVSLFEKVYEGDAPAYETEAFMNYFDQNNDGRISWGEFEKGLGAAFVIQPEEKVAGSRLLSGQSDDLDDDDDEDEDEMIDISTDVSGTIDIELENGMIVEVDAKEYMEALQDEAEILKAELSLAKGEIPKDLMGGILSPGAESMDITQFIAAHDGDVSTLTDGISPEVVDTMKKLVKFVLEGGESGKGKKKPSNKEKSEMQMVIPGNALQQLSLWQLVLGYRLREAEAIGDYKKLLRD</sequence>
<dbReference type="InterPro" id="IPR002048">
    <property type="entry name" value="EF_hand_dom"/>
</dbReference>
<dbReference type="PANTHER" id="PTHR33598">
    <property type="entry name" value="OS02G0833400 PROTEIN"/>
    <property type="match status" value="1"/>
</dbReference>
<evidence type="ECO:0000256" key="3">
    <source>
        <dbReference type="SAM" id="SignalP"/>
    </source>
</evidence>
<evidence type="ECO:0000313" key="5">
    <source>
        <dbReference type="EMBL" id="CAJ1889621.1"/>
    </source>
</evidence>
<name>A0AAD2C9W6_9STRA</name>
<gene>
    <name evidence="5" type="ORF">CYCCA115_LOCUS34</name>
</gene>
<dbReference type="GO" id="GO:0005509">
    <property type="term" value="F:calcium ion binding"/>
    <property type="evidence" value="ECO:0007669"/>
    <property type="project" value="InterPro"/>
</dbReference>
<dbReference type="InterPro" id="IPR011992">
    <property type="entry name" value="EF-hand-dom_pair"/>
</dbReference>
<dbReference type="SUPFAM" id="SSF47473">
    <property type="entry name" value="EF-hand"/>
    <property type="match status" value="1"/>
</dbReference>
<keyword evidence="2" id="KW-0175">Coiled coil</keyword>
<feature type="coiled-coil region" evidence="2">
    <location>
        <begin position="361"/>
        <end position="388"/>
    </location>
</feature>
<organism evidence="5 6">
    <name type="scientific">Cylindrotheca closterium</name>
    <dbReference type="NCBI Taxonomy" id="2856"/>
    <lineage>
        <taxon>Eukaryota</taxon>
        <taxon>Sar</taxon>
        <taxon>Stramenopiles</taxon>
        <taxon>Ochrophyta</taxon>
        <taxon>Bacillariophyta</taxon>
        <taxon>Bacillariophyceae</taxon>
        <taxon>Bacillariophycidae</taxon>
        <taxon>Bacillariales</taxon>
        <taxon>Bacillariaceae</taxon>
        <taxon>Cylindrotheca</taxon>
    </lineage>
</organism>
<dbReference type="SMART" id="SM00054">
    <property type="entry name" value="EFh"/>
    <property type="match status" value="2"/>
</dbReference>
<proteinExistence type="predicted"/>
<evidence type="ECO:0000256" key="2">
    <source>
        <dbReference type="SAM" id="Coils"/>
    </source>
</evidence>
<dbReference type="PROSITE" id="PS00018">
    <property type="entry name" value="EF_HAND_1"/>
    <property type="match status" value="2"/>
</dbReference>
<dbReference type="AlphaFoldDB" id="A0AAD2C9W6"/>
<feature type="signal peptide" evidence="3">
    <location>
        <begin position="1"/>
        <end position="25"/>
    </location>
</feature>
<keyword evidence="6" id="KW-1185">Reference proteome</keyword>
<keyword evidence="1" id="KW-0106">Calcium</keyword>
<dbReference type="Pfam" id="PF05542">
    <property type="entry name" value="DUF760"/>
    <property type="match status" value="2"/>
</dbReference>
<dbReference type="CDD" id="cd00051">
    <property type="entry name" value="EFh"/>
    <property type="match status" value="1"/>
</dbReference>
<dbReference type="EMBL" id="CAKOGP040000001">
    <property type="protein sequence ID" value="CAJ1889621.1"/>
    <property type="molecule type" value="Genomic_DNA"/>
</dbReference>
<protein>
    <recommendedName>
        <fullName evidence="4">EF-hand domain-containing protein</fullName>
    </recommendedName>
</protein>
<dbReference type="Pfam" id="PF13499">
    <property type="entry name" value="EF-hand_7"/>
    <property type="match status" value="1"/>
</dbReference>
<dbReference type="InterPro" id="IPR008479">
    <property type="entry name" value="DUF760"/>
</dbReference>
<dbReference type="PANTHER" id="PTHR33598:SF4">
    <property type="entry name" value="OS02G0833400 PROTEIN"/>
    <property type="match status" value="1"/>
</dbReference>
<evidence type="ECO:0000256" key="1">
    <source>
        <dbReference type="ARBA" id="ARBA00022837"/>
    </source>
</evidence>
<feature type="chain" id="PRO_5042205404" description="EF-hand domain-containing protein" evidence="3">
    <location>
        <begin position="26"/>
        <end position="499"/>
    </location>
</feature>
<dbReference type="Gene3D" id="1.10.238.10">
    <property type="entry name" value="EF-hand"/>
    <property type="match status" value="1"/>
</dbReference>
<dbReference type="Proteomes" id="UP001295423">
    <property type="component" value="Unassembled WGS sequence"/>
</dbReference>
<feature type="domain" description="EF-hand" evidence="4">
    <location>
        <begin position="237"/>
        <end position="272"/>
    </location>
</feature>
<reference evidence="5" key="1">
    <citation type="submission" date="2023-08" db="EMBL/GenBank/DDBJ databases">
        <authorList>
            <person name="Audoor S."/>
            <person name="Bilcke G."/>
        </authorList>
    </citation>
    <scope>NUCLEOTIDE SEQUENCE</scope>
</reference>